<dbReference type="InterPro" id="IPR019734">
    <property type="entry name" value="TPR_rpt"/>
</dbReference>
<gene>
    <name evidence="2" type="ORF">OB236_16575</name>
</gene>
<dbReference type="SUPFAM" id="SSF53448">
    <property type="entry name" value="Nucleotide-diphospho-sugar transferases"/>
    <property type="match status" value="1"/>
</dbReference>
<dbReference type="EMBL" id="JAOQIO010000065">
    <property type="protein sequence ID" value="MCU6793723.1"/>
    <property type="molecule type" value="Genomic_DNA"/>
</dbReference>
<accession>A0ABT2UGG5</accession>
<evidence type="ECO:0000313" key="2">
    <source>
        <dbReference type="EMBL" id="MCU6793723.1"/>
    </source>
</evidence>
<dbReference type="SUPFAM" id="SSF48452">
    <property type="entry name" value="TPR-like"/>
    <property type="match status" value="1"/>
</dbReference>
<keyword evidence="1" id="KW-0802">TPR repeat</keyword>
<dbReference type="Gene3D" id="3.90.550.10">
    <property type="entry name" value="Spore Coat Polysaccharide Biosynthesis Protein SpsA, Chain A"/>
    <property type="match status" value="1"/>
</dbReference>
<dbReference type="SMART" id="SM00028">
    <property type="entry name" value="TPR"/>
    <property type="match status" value="2"/>
</dbReference>
<organism evidence="2 3">
    <name type="scientific">Paenibacillus baimaensis</name>
    <dbReference type="NCBI Taxonomy" id="2982185"/>
    <lineage>
        <taxon>Bacteria</taxon>
        <taxon>Bacillati</taxon>
        <taxon>Bacillota</taxon>
        <taxon>Bacilli</taxon>
        <taxon>Bacillales</taxon>
        <taxon>Paenibacillaceae</taxon>
        <taxon>Paenibacillus</taxon>
    </lineage>
</organism>
<protein>
    <submittedName>
        <fullName evidence="2">Tetratricopeptide repeat protein</fullName>
    </submittedName>
</protein>
<dbReference type="PROSITE" id="PS50005">
    <property type="entry name" value="TPR"/>
    <property type="match status" value="1"/>
</dbReference>
<proteinExistence type="predicted"/>
<dbReference type="Proteomes" id="UP001652445">
    <property type="component" value="Unassembled WGS sequence"/>
</dbReference>
<name>A0ABT2UGG5_9BACL</name>
<sequence length="451" mass="51845">MKVLIGSPIRQTPAILEQFLLSLKELTQSSTTVDYIFVDDNVDTLSSQMLSDFCETTGRGVMISPAIQSDEEYKRSEFTHYWKESQIWKVAAMKDDIIERARNAEYDGLFLVDSDLVLHPLTLEQLIQADKPIVSCIFWTSWQPDTLEMPQVWLQDEYTQYQKDRREDVEGQEQFLRMKRFFAQLRMPGLYEVGGLGACTWISKQALHAGVSFAEIKSISFWGEDRHFCIRADALGLGLFVETTYPAYHIYRDSDLAGVAAYKQLCLKSDHSSLFAGSIKELNAEQLFHNASCMRNYLYEEAALEYYLGFLETGEGEQEQRVEAIVYAADCYNVLGKPMQSKNILETYVNRIPSAEIYCKLAFMIMNMERWEEAILLYKQAIKLARPTDLSASPDPSAWTWLPHLQLCVCYDRLGQHIRAMEHNEIGLSYDPHHPSMLLNKQYLTGVLNQS</sequence>
<comment type="caution">
    <text evidence="2">The sequence shown here is derived from an EMBL/GenBank/DDBJ whole genome shotgun (WGS) entry which is preliminary data.</text>
</comment>
<dbReference type="InterPro" id="IPR029044">
    <property type="entry name" value="Nucleotide-diphossugar_trans"/>
</dbReference>
<evidence type="ECO:0000256" key="1">
    <source>
        <dbReference type="PROSITE-ProRule" id="PRU00339"/>
    </source>
</evidence>
<keyword evidence="3" id="KW-1185">Reference proteome</keyword>
<dbReference type="InterPro" id="IPR011990">
    <property type="entry name" value="TPR-like_helical_dom_sf"/>
</dbReference>
<feature type="repeat" description="TPR" evidence="1">
    <location>
        <begin position="355"/>
        <end position="388"/>
    </location>
</feature>
<reference evidence="2 3" key="1">
    <citation type="submission" date="2022-09" db="EMBL/GenBank/DDBJ databases">
        <authorList>
            <person name="Han X.L."/>
            <person name="Wang Q."/>
            <person name="Lu T."/>
        </authorList>
    </citation>
    <scope>NUCLEOTIDE SEQUENCE [LARGE SCALE GENOMIC DNA]</scope>
    <source>
        <strain evidence="2 3">WQ 127069</strain>
    </source>
</reference>
<dbReference type="RefSeq" id="WP_262684955.1">
    <property type="nucleotide sequence ID" value="NZ_JAOQIO010000065.1"/>
</dbReference>
<evidence type="ECO:0000313" key="3">
    <source>
        <dbReference type="Proteomes" id="UP001652445"/>
    </source>
</evidence>
<dbReference type="Gene3D" id="1.25.40.10">
    <property type="entry name" value="Tetratricopeptide repeat domain"/>
    <property type="match status" value="1"/>
</dbReference>